<dbReference type="SUPFAM" id="SSF52540">
    <property type="entry name" value="P-loop containing nucleoside triphosphate hydrolases"/>
    <property type="match status" value="1"/>
</dbReference>
<dbReference type="Proteomes" id="UP000775872">
    <property type="component" value="Unassembled WGS sequence"/>
</dbReference>
<dbReference type="OrthoDB" id="10042665at2759"/>
<evidence type="ECO:0000313" key="3">
    <source>
        <dbReference type="Proteomes" id="UP000775872"/>
    </source>
</evidence>
<feature type="domain" description="AAA+ ATPase" evidence="1">
    <location>
        <begin position="275"/>
        <end position="402"/>
    </location>
</feature>
<proteinExistence type="predicted"/>
<dbReference type="Pfam" id="PF22942">
    <property type="entry name" value="DUF7025"/>
    <property type="match status" value="1"/>
</dbReference>
<evidence type="ECO:0000313" key="2">
    <source>
        <dbReference type="EMBL" id="CAH0049045.1"/>
    </source>
</evidence>
<gene>
    <name evidence="2" type="ORF">CSOL1703_00000995</name>
</gene>
<name>A0A9P0EIT5_9HYPO</name>
<dbReference type="InterPro" id="IPR003593">
    <property type="entry name" value="AAA+_ATPase"/>
</dbReference>
<evidence type="ECO:0000259" key="1">
    <source>
        <dbReference type="SMART" id="SM00382"/>
    </source>
</evidence>
<dbReference type="InterPro" id="IPR054289">
    <property type="entry name" value="DUF7025"/>
</dbReference>
<dbReference type="GO" id="GO:0005524">
    <property type="term" value="F:ATP binding"/>
    <property type="evidence" value="ECO:0007669"/>
    <property type="project" value="InterPro"/>
</dbReference>
<reference evidence="2" key="1">
    <citation type="submission" date="2021-10" db="EMBL/GenBank/DDBJ databases">
        <authorList>
            <person name="Piombo E."/>
        </authorList>
    </citation>
    <scope>NUCLEOTIDE SEQUENCE</scope>
</reference>
<dbReference type="InterPro" id="IPR003959">
    <property type="entry name" value="ATPase_AAA_core"/>
</dbReference>
<dbReference type="AlphaFoldDB" id="A0A9P0EIT5"/>
<dbReference type="Pfam" id="PF00004">
    <property type="entry name" value="AAA"/>
    <property type="match status" value="1"/>
</dbReference>
<sequence length="502" mass="57748">MKPKSEPMIEHKHLWCFFKPGTLVHAAFNDVHLEGDEYFQGQPISKGLFRFLSITPTFDERFRDTVKTWNLKLEYIDYTGEKHEYASFIHHVHKYEGLKCLKDINPTPLEFHPDAEGIMEECLRKGEKFVSLCGIHYRFTAGVGRYPSQSQSDSSTWNRIMEHRIMIDFATFWENPASMPQWSRPRKGLKTGNEKTPDLSDVELMLCTSSVPGFSFTLRQWGIFDIDDIREIDFNLNVFEQLCIPEERKDLILSLVSQHDQGSTAFDDIIQGKGKGLIFLLHGPPGVGKTLTAESIADHTRRPLMAVSSGDLLGYPKSVELVLKDIFQQTKRWGALVLIDEADVFLQQRDMLSLERNGLVSVMLRILEYFEGILFLTTNRVETIDPAFRSRIHLALYYPPLSTDYLRKLWKNTIIRACNSKEPTWLTEEMLDFLSKSKVNGRDIKNIVRMAHARATNNKRQMESNDITIGLGALEEFSEDFYRQKTKQGPLQSVCCSQDLAC</sequence>
<dbReference type="InterPro" id="IPR027417">
    <property type="entry name" value="P-loop_NTPase"/>
</dbReference>
<dbReference type="SMART" id="SM00382">
    <property type="entry name" value="AAA"/>
    <property type="match status" value="1"/>
</dbReference>
<dbReference type="CDD" id="cd19481">
    <property type="entry name" value="RecA-like_protease"/>
    <property type="match status" value="1"/>
</dbReference>
<accession>A0A9P0EIT5</accession>
<dbReference type="GO" id="GO:0016887">
    <property type="term" value="F:ATP hydrolysis activity"/>
    <property type="evidence" value="ECO:0007669"/>
    <property type="project" value="InterPro"/>
</dbReference>
<keyword evidence="3" id="KW-1185">Reference proteome</keyword>
<dbReference type="Gene3D" id="3.40.50.300">
    <property type="entry name" value="P-loop containing nucleotide triphosphate hydrolases"/>
    <property type="match status" value="1"/>
</dbReference>
<comment type="caution">
    <text evidence="2">The sequence shown here is derived from an EMBL/GenBank/DDBJ whole genome shotgun (WGS) entry which is preliminary data.</text>
</comment>
<organism evidence="2 3">
    <name type="scientific">Clonostachys solani</name>
    <dbReference type="NCBI Taxonomy" id="160281"/>
    <lineage>
        <taxon>Eukaryota</taxon>
        <taxon>Fungi</taxon>
        <taxon>Dikarya</taxon>
        <taxon>Ascomycota</taxon>
        <taxon>Pezizomycotina</taxon>
        <taxon>Sordariomycetes</taxon>
        <taxon>Hypocreomycetidae</taxon>
        <taxon>Hypocreales</taxon>
        <taxon>Bionectriaceae</taxon>
        <taxon>Clonostachys</taxon>
    </lineage>
</organism>
<protein>
    <recommendedName>
        <fullName evidence="1">AAA+ ATPase domain-containing protein</fullName>
    </recommendedName>
</protein>
<dbReference type="EMBL" id="CABFOC020000035">
    <property type="protein sequence ID" value="CAH0049045.1"/>
    <property type="molecule type" value="Genomic_DNA"/>
</dbReference>
<dbReference type="PANTHER" id="PTHR46411:SF3">
    <property type="entry name" value="AAA+ ATPASE DOMAIN-CONTAINING PROTEIN"/>
    <property type="match status" value="1"/>
</dbReference>
<dbReference type="PANTHER" id="PTHR46411">
    <property type="entry name" value="FAMILY ATPASE, PUTATIVE-RELATED"/>
    <property type="match status" value="1"/>
</dbReference>